<proteinExistence type="predicted"/>
<dbReference type="AlphaFoldDB" id="A0A7W7YT65"/>
<reference evidence="1 2" key="1">
    <citation type="submission" date="2020-08" db="EMBL/GenBank/DDBJ databases">
        <title>Genomic Encyclopedia of Type Strains, Phase IV (KMG-IV): sequencing the most valuable type-strain genomes for metagenomic binning, comparative biology and taxonomic classification.</title>
        <authorList>
            <person name="Goeker M."/>
        </authorList>
    </citation>
    <scope>NUCLEOTIDE SEQUENCE [LARGE SCALE GENOMIC DNA]</scope>
    <source>
        <strain evidence="1 2">DSM 21319</strain>
    </source>
</reference>
<organism evidence="1 2">
    <name type="scientific">Shinella fusca</name>
    <dbReference type="NCBI Taxonomy" id="544480"/>
    <lineage>
        <taxon>Bacteria</taxon>
        <taxon>Pseudomonadati</taxon>
        <taxon>Pseudomonadota</taxon>
        <taxon>Alphaproteobacteria</taxon>
        <taxon>Hyphomicrobiales</taxon>
        <taxon>Rhizobiaceae</taxon>
        <taxon>Shinella</taxon>
    </lineage>
</organism>
<keyword evidence="2" id="KW-1185">Reference proteome</keyword>
<protein>
    <recommendedName>
        <fullName evidence="3">Major tropism determinant N-terminal domain-containing protein</fullName>
    </recommendedName>
</protein>
<dbReference type="RefSeq" id="WP_184142032.1">
    <property type="nucleotide sequence ID" value="NZ_JACHIK010000003.1"/>
</dbReference>
<name>A0A7W7YT65_9HYPH</name>
<evidence type="ECO:0008006" key="3">
    <source>
        <dbReference type="Google" id="ProtNLM"/>
    </source>
</evidence>
<evidence type="ECO:0000313" key="2">
    <source>
        <dbReference type="Proteomes" id="UP000535406"/>
    </source>
</evidence>
<sequence length="416" mass="43934">MSTERILIHGTTAQRMATTPALGQIGSDDETGRIVLGDGATPGGIEMARLDEVGGGTAGEIDYDNSGSGLGAENVQDAIDELAGEKASNSDVEKCVRVDEAQNFSDAEKGQGLANLGAGSLSGDRDRLINGDGRISQATYTTVNDDTYWCDMHYVLTQAAAITPTILTDVANGLPFMMRLSQSQATAQRMGNAQIVEAQVSKRLRGEQVTLGGKLRCSSSQAIRYAVLEWTGTADVVTSDVVANWTSGSFTAGNFFLGSNLTVAAVGTITPAANTLTDWSLTANISGSCNNLIVFLWTEGTAAQNVTLDMVWGLVQGDATAEKWPYGERDFSQELVCCQRFFEVLEIRVLGTVVAAADNSGATWLFKVRKRATPSMFWAGASSTQLRQATVDGARVTNNASAVAVILEGSSADARL</sequence>
<dbReference type="EMBL" id="JACHIK010000003">
    <property type="protein sequence ID" value="MBB5041920.1"/>
    <property type="molecule type" value="Genomic_DNA"/>
</dbReference>
<evidence type="ECO:0000313" key="1">
    <source>
        <dbReference type="EMBL" id="MBB5041920.1"/>
    </source>
</evidence>
<dbReference type="Gene3D" id="2.10.10.30">
    <property type="match status" value="1"/>
</dbReference>
<gene>
    <name evidence="1" type="ORF">HNQ66_001303</name>
</gene>
<accession>A0A7W7YT65</accession>
<dbReference type="Proteomes" id="UP000535406">
    <property type="component" value="Unassembled WGS sequence"/>
</dbReference>
<comment type="caution">
    <text evidence="1">The sequence shown here is derived from an EMBL/GenBank/DDBJ whole genome shotgun (WGS) entry which is preliminary data.</text>
</comment>